<evidence type="ECO:0000256" key="4">
    <source>
        <dbReference type="ARBA" id="ARBA00004239"/>
    </source>
</evidence>
<reference evidence="15" key="1">
    <citation type="submission" date="2021-03" db="EMBL/GenBank/DDBJ databases">
        <title>Revisited historic fungal species revealed as producer of novel bioactive compounds through whole genome sequencing and comparative genomics.</title>
        <authorList>
            <person name="Vignolle G.A."/>
            <person name="Hochenegger N."/>
            <person name="Mach R.L."/>
            <person name="Mach-Aigner A.R."/>
            <person name="Javad Rahimi M."/>
            <person name="Salim K.A."/>
            <person name="Chan C.M."/>
            <person name="Lim L.B.L."/>
            <person name="Cai F."/>
            <person name="Druzhinina I.S."/>
            <person name="U'Ren J.M."/>
            <person name="Derntl C."/>
        </authorList>
    </citation>
    <scope>NUCLEOTIDE SEQUENCE</scope>
    <source>
        <strain evidence="15">TUCIM 5799</strain>
    </source>
</reference>
<dbReference type="SUPFAM" id="SSF52743">
    <property type="entry name" value="Subtilisin-like"/>
    <property type="match status" value="1"/>
</dbReference>
<dbReference type="Proteomes" id="UP000829685">
    <property type="component" value="Unassembled WGS sequence"/>
</dbReference>
<evidence type="ECO:0000256" key="12">
    <source>
        <dbReference type="PROSITE-ProRule" id="PRU01032"/>
    </source>
</evidence>
<dbReference type="PROSITE" id="PS51695">
    <property type="entry name" value="SEDOLISIN"/>
    <property type="match status" value="1"/>
</dbReference>
<dbReference type="SMART" id="SM00944">
    <property type="entry name" value="Pro-kuma_activ"/>
    <property type="match status" value="1"/>
</dbReference>
<evidence type="ECO:0000256" key="3">
    <source>
        <dbReference type="ARBA" id="ARBA00002451"/>
    </source>
</evidence>
<dbReference type="CDD" id="cd04056">
    <property type="entry name" value="Peptidases_S53"/>
    <property type="match status" value="1"/>
</dbReference>
<keyword evidence="13" id="KW-0812">Transmembrane</keyword>
<evidence type="ECO:0000256" key="11">
    <source>
        <dbReference type="ARBA" id="ARBA00023145"/>
    </source>
</evidence>
<dbReference type="SUPFAM" id="SSF54897">
    <property type="entry name" value="Protease propeptides/inhibitors"/>
    <property type="match status" value="1"/>
</dbReference>
<dbReference type="GO" id="GO:0046872">
    <property type="term" value="F:metal ion binding"/>
    <property type="evidence" value="ECO:0007669"/>
    <property type="project" value="UniProtKB-KW"/>
</dbReference>
<feature type="transmembrane region" description="Helical" evidence="13">
    <location>
        <begin position="55"/>
        <end position="74"/>
    </location>
</feature>
<proteinExistence type="predicted"/>
<dbReference type="EC" id="3.4.14.10" evidence="5"/>
<comment type="subcellular location">
    <subcellularLocation>
        <location evidence="4">Secreted</location>
        <location evidence="4">Extracellular space</location>
    </subcellularLocation>
</comment>
<keyword evidence="9" id="KW-0720">Serine protease</keyword>
<evidence type="ECO:0000256" key="8">
    <source>
        <dbReference type="ARBA" id="ARBA00022801"/>
    </source>
</evidence>
<name>A0A9P9WEH1_9PEZI</name>
<dbReference type="InterPro" id="IPR030400">
    <property type="entry name" value="Sedolisin_dom"/>
</dbReference>
<comment type="caution">
    <text evidence="12">Lacks conserved residue(s) required for the propagation of feature annotation.</text>
</comment>
<dbReference type="Gene3D" id="3.40.50.200">
    <property type="entry name" value="Peptidase S8/S53 domain"/>
    <property type="match status" value="1"/>
</dbReference>
<keyword evidence="10" id="KW-0106">Calcium</keyword>
<dbReference type="InterPro" id="IPR015366">
    <property type="entry name" value="S53_propep"/>
</dbReference>
<comment type="cofactor">
    <cofactor evidence="2">
        <name>Ca(2+)</name>
        <dbReference type="ChEBI" id="CHEBI:29108"/>
    </cofactor>
</comment>
<evidence type="ECO:0000256" key="5">
    <source>
        <dbReference type="ARBA" id="ARBA00012462"/>
    </source>
</evidence>
<sequence length="626" mass="67728">MIGFRHVAVGIGSPECFKVKYHRTVVDCACLIFPYIFYIKLFMNNRPEISKMPKNLLGAIFLIVLVTPALSVVMSQANPGRNVKLTMAADINQTITLSIALTMSNLDRLEDKLKAVSTPGSLDYGKYLDKDEIDALFLPSANASAAVVNWLRSNGVEHISQQGSNVNFATTVAKANSLLSTRFAYYDVAGVQKLRTKQYSVPDEVANHIHLIHPTTYFGTTKPSKISESLVPVAPRATNATSNCSALVTPDCFRSAYGIEGYTPDPNSGSRVSFGSFINQSARLEDLHLFQQAYGIPLSNFTVELINGGKDTQDVNEHEFITGGSPPFVPGPVMPDAAHNTNEPYLEFYEYLLKKTNDELPQVISNSYGDGEGTVPPDYAKRVCDMIGIMGLRGVSILQSSGDSGPGASCVANDGKNHTEFQPLFPASCPYITAVGGTQSWAPEVGWIGSGGGFSNYFAQGWYQADAVNFYLENGIELEAKEYYTAGGFTNFSRRAIPDIAAHSWDPGFAYYYNNTQGLTGGLSASTPIVAGVIGLLNDARLRAGKPTMGFLNPFIYSLKHGPVTDVIYGGSEGCTGKNPFTGEMREGLGAIIPYATWNNTLDWDPVTGKGIPNFQEMVKAALAII</sequence>
<dbReference type="PANTHER" id="PTHR14218">
    <property type="entry name" value="PROTEASE S8 TRIPEPTIDYL PEPTIDASE I CLN2"/>
    <property type="match status" value="1"/>
</dbReference>
<dbReference type="GO" id="GO:0006508">
    <property type="term" value="P:proteolysis"/>
    <property type="evidence" value="ECO:0007669"/>
    <property type="project" value="UniProtKB-KW"/>
</dbReference>
<dbReference type="GO" id="GO:0005576">
    <property type="term" value="C:extracellular region"/>
    <property type="evidence" value="ECO:0007669"/>
    <property type="project" value="UniProtKB-SubCell"/>
</dbReference>
<keyword evidence="16" id="KW-1185">Reference proteome</keyword>
<comment type="function">
    <text evidence="3">Secreted tripeptidyl-peptidase which degrades proteins at acidic pHs and is involved in virulence.</text>
</comment>
<evidence type="ECO:0000313" key="16">
    <source>
        <dbReference type="Proteomes" id="UP000829685"/>
    </source>
</evidence>
<evidence type="ECO:0000256" key="10">
    <source>
        <dbReference type="ARBA" id="ARBA00022837"/>
    </source>
</evidence>
<dbReference type="CDD" id="cd11377">
    <property type="entry name" value="Pro-peptidase_S53"/>
    <property type="match status" value="1"/>
</dbReference>
<keyword evidence="11" id="KW-0865">Zymogen</keyword>
<dbReference type="GO" id="GO:0008240">
    <property type="term" value="F:tripeptidyl-peptidase activity"/>
    <property type="evidence" value="ECO:0007669"/>
    <property type="project" value="UniProtKB-EC"/>
</dbReference>
<accession>A0A9P9WEH1</accession>
<dbReference type="Pfam" id="PF09286">
    <property type="entry name" value="Pro-kuma_activ"/>
    <property type="match status" value="1"/>
</dbReference>
<evidence type="ECO:0000256" key="9">
    <source>
        <dbReference type="ARBA" id="ARBA00022825"/>
    </source>
</evidence>
<comment type="caution">
    <text evidence="15">The sequence shown here is derived from an EMBL/GenBank/DDBJ whole genome shotgun (WGS) entry which is preliminary data.</text>
</comment>
<evidence type="ECO:0000256" key="7">
    <source>
        <dbReference type="ARBA" id="ARBA00022723"/>
    </source>
</evidence>
<keyword evidence="8" id="KW-0378">Hydrolase</keyword>
<feature type="transmembrane region" description="Helical" evidence="13">
    <location>
        <begin position="24"/>
        <end position="43"/>
    </location>
</feature>
<evidence type="ECO:0000313" key="15">
    <source>
        <dbReference type="EMBL" id="KAI1859378.1"/>
    </source>
</evidence>
<dbReference type="EMBL" id="JAFIMR010000034">
    <property type="protein sequence ID" value="KAI1859378.1"/>
    <property type="molecule type" value="Genomic_DNA"/>
</dbReference>
<protein>
    <recommendedName>
        <fullName evidence="5">tripeptidyl-peptidase II</fullName>
        <ecNumber evidence="5">3.4.14.10</ecNumber>
    </recommendedName>
</protein>
<comment type="catalytic activity">
    <reaction evidence="1">
        <text>Release of an N-terminal tripeptide from a polypeptide.</text>
        <dbReference type="EC" id="3.4.14.10"/>
    </reaction>
</comment>
<dbReference type="InterPro" id="IPR000209">
    <property type="entry name" value="Peptidase_S8/S53_dom"/>
</dbReference>
<dbReference type="Pfam" id="PF00082">
    <property type="entry name" value="Peptidase_S8"/>
    <property type="match status" value="1"/>
</dbReference>
<dbReference type="GO" id="GO:0004252">
    <property type="term" value="F:serine-type endopeptidase activity"/>
    <property type="evidence" value="ECO:0007669"/>
    <property type="project" value="InterPro"/>
</dbReference>
<keyword evidence="6" id="KW-0645">Protease</keyword>
<evidence type="ECO:0000256" key="2">
    <source>
        <dbReference type="ARBA" id="ARBA00001913"/>
    </source>
</evidence>
<evidence type="ECO:0000259" key="14">
    <source>
        <dbReference type="PROSITE" id="PS51695"/>
    </source>
</evidence>
<evidence type="ECO:0000256" key="1">
    <source>
        <dbReference type="ARBA" id="ARBA00001910"/>
    </source>
</evidence>
<dbReference type="InterPro" id="IPR050819">
    <property type="entry name" value="Tripeptidyl-peptidase_I"/>
</dbReference>
<gene>
    <name evidence="15" type="ORF">JX265_010381</name>
</gene>
<keyword evidence="7" id="KW-0479">Metal-binding</keyword>
<keyword evidence="13" id="KW-0472">Membrane</keyword>
<dbReference type="PANTHER" id="PTHR14218:SF34">
    <property type="entry name" value="TRIPEPTIDYL-PEPTIDASE SED4"/>
    <property type="match status" value="1"/>
</dbReference>
<organism evidence="15 16">
    <name type="scientific">Neoarthrinium moseri</name>
    <dbReference type="NCBI Taxonomy" id="1658444"/>
    <lineage>
        <taxon>Eukaryota</taxon>
        <taxon>Fungi</taxon>
        <taxon>Dikarya</taxon>
        <taxon>Ascomycota</taxon>
        <taxon>Pezizomycotina</taxon>
        <taxon>Sordariomycetes</taxon>
        <taxon>Xylariomycetidae</taxon>
        <taxon>Amphisphaeriales</taxon>
        <taxon>Apiosporaceae</taxon>
        <taxon>Neoarthrinium</taxon>
    </lineage>
</organism>
<keyword evidence="13" id="KW-1133">Transmembrane helix</keyword>
<evidence type="ECO:0000256" key="6">
    <source>
        <dbReference type="ARBA" id="ARBA00022670"/>
    </source>
</evidence>
<evidence type="ECO:0000256" key="13">
    <source>
        <dbReference type="SAM" id="Phobius"/>
    </source>
</evidence>
<dbReference type="InterPro" id="IPR036852">
    <property type="entry name" value="Peptidase_S8/S53_dom_sf"/>
</dbReference>
<dbReference type="AlphaFoldDB" id="A0A9P9WEH1"/>
<feature type="domain" description="Peptidase S53" evidence="14">
    <location>
        <begin position="247"/>
        <end position="625"/>
    </location>
</feature>